<keyword evidence="1" id="KW-1133">Transmembrane helix</keyword>
<organism evidence="2 3">
    <name type="scientific">Aliikangiella maris</name>
    <dbReference type="NCBI Taxonomy" id="3162458"/>
    <lineage>
        <taxon>Bacteria</taxon>
        <taxon>Pseudomonadati</taxon>
        <taxon>Pseudomonadota</taxon>
        <taxon>Gammaproteobacteria</taxon>
        <taxon>Oceanospirillales</taxon>
        <taxon>Pleioneaceae</taxon>
        <taxon>Aliikangiella</taxon>
    </lineage>
</organism>
<sequence>MKNTRQNAQNLNFQKLSRQHGATMWTMLFNIFVIGFLAFMAIKLLPEYMEFGTIRSSMQEVVNQHNFREMTSKQILTAMSKRLQVDSVRGFSKDSFSVAQDKKTSEKYILINYEKKIPLFSNISVLLEFNEEVRTKR</sequence>
<dbReference type="EMBL" id="JBEVCJ010000005">
    <property type="protein sequence ID" value="MET1254754.1"/>
    <property type="molecule type" value="Genomic_DNA"/>
</dbReference>
<evidence type="ECO:0000256" key="1">
    <source>
        <dbReference type="SAM" id="Phobius"/>
    </source>
</evidence>
<proteinExistence type="predicted"/>
<accession>A0ABV2BS47</accession>
<gene>
    <name evidence="2" type="ORF">ABVT43_06435</name>
</gene>
<dbReference type="InterPro" id="IPR032314">
    <property type="entry name" value="DUF4845"/>
</dbReference>
<comment type="caution">
    <text evidence="2">The sequence shown here is derived from an EMBL/GenBank/DDBJ whole genome shotgun (WGS) entry which is preliminary data.</text>
</comment>
<dbReference type="Proteomes" id="UP001548189">
    <property type="component" value="Unassembled WGS sequence"/>
</dbReference>
<reference evidence="2 3" key="1">
    <citation type="submission" date="2024-06" db="EMBL/GenBank/DDBJ databases">
        <authorList>
            <person name="Li F."/>
        </authorList>
    </citation>
    <scope>NUCLEOTIDE SEQUENCE [LARGE SCALE GENOMIC DNA]</scope>
    <source>
        <strain evidence="2 3">GXAS 311</strain>
    </source>
</reference>
<evidence type="ECO:0000313" key="2">
    <source>
        <dbReference type="EMBL" id="MET1254754.1"/>
    </source>
</evidence>
<keyword evidence="1" id="KW-0812">Transmembrane</keyword>
<protein>
    <submittedName>
        <fullName evidence="2">DUF4845 domain-containing protein</fullName>
    </submittedName>
</protein>
<keyword evidence="3" id="KW-1185">Reference proteome</keyword>
<keyword evidence="1" id="KW-0472">Membrane</keyword>
<evidence type="ECO:0000313" key="3">
    <source>
        <dbReference type="Proteomes" id="UP001548189"/>
    </source>
</evidence>
<dbReference type="RefSeq" id="WP_353874358.1">
    <property type="nucleotide sequence ID" value="NZ_JBEVCJ010000005.1"/>
</dbReference>
<name>A0ABV2BS47_9GAMM</name>
<dbReference type="Pfam" id="PF16137">
    <property type="entry name" value="DUF4845"/>
    <property type="match status" value="1"/>
</dbReference>
<feature type="transmembrane region" description="Helical" evidence="1">
    <location>
        <begin position="22"/>
        <end position="45"/>
    </location>
</feature>